<evidence type="ECO:0000256" key="6">
    <source>
        <dbReference type="ARBA" id="ARBA00022967"/>
    </source>
</evidence>
<accession>E3HYR2</accession>
<evidence type="ECO:0000313" key="9">
    <source>
        <dbReference type="EMBL" id="ADP69803.1"/>
    </source>
</evidence>
<dbReference type="EMBL" id="CP002292">
    <property type="protein sequence ID" value="ADP69803.1"/>
    <property type="molecule type" value="Genomic_DNA"/>
</dbReference>
<dbReference type="PROSITE" id="PS00211">
    <property type="entry name" value="ABC_TRANSPORTER_1"/>
    <property type="match status" value="1"/>
</dbReference>
<protein>
    <submittedName>
        <fullName evidence="9">ABC transporter related protein</fullName>
    </submittedName>
</protein>
<evidence type="ECO:0000259" key="8">
    <source>
        <dbReference type="PROSITE" id="PS50893"/>
    </source>
</evidence>
<keyword evidence="3" id="KW-1003">Cell membrane</keyword>
<evidence type="ECO:0000256" key="5">
    <source>
        <dbReference type="ARBA" id="ARBA00022840"/>
    </source>
</evidence>
<comment type="similarity">
    <text evidence="1">Belongs to the ABC transporter superfamily.</text>
</comment>
<dbReference type="SMART" id="SM00382">
    <property type="entry name" value="AAA"/>
    <property type="match status" value="1"/>
</dbReference>
<name>E3HYR2_RHOVT</name>
<dbReference type="PROSITE" id="PS50893">
    <property type="entry name" value="ABC_TRANSPORTER_2"/>
    <property type="match status" value="1"/>
</dbReference>
<keyword evidence="5" id="KW-0067">ATP-binding</keyword>
<dbReference type="STRING" id="648757.Rvan_0521"/>
<keyword evidence="10" id="KW-1185">Reference proteome</keyword>
<evidence type="ECO:0000256" key="1">
    <source>
        <dbReference type="ARBA" id="ARBA00005417"/>
    </source>
</evidence>
<dbReference type="AlphaFoldDB" id="E3HYR2"/>
<reference evidence="10" key="1">
    <citation type="journal article" date="2011" name="J. Bacteriol.">
        <title>Genome sequences of eight morphologically diverse alphaproteobacteria.</title>
        <authorList>
            <consortium name="US DOE Joint Genome Institute"/>
            <person name="Brown P.J."/>
            <person name="Kysela D.T."/>
            <person name="Buechlein A."/>
            <person name="Hemmerich C."/>
            <person name="Brun Y.V."/>
        </authorList>
    </citation>
    <scope>NUCLEOTIDE SEQUENCE [LARGE SCALE GENOMIC DNA]</scope>
    <source>
        <strain evidence="10">ATCC 17100 / ATH 3.1.1 / DSM 162 / LMG 4299</strain>
    </source>
</reference>
<gene>
    <name evidence="9" type="ordered locus">Rvan_0521</name>
</gene>
<dbReference type="InterPro" id="IPR003439">
    <property type="entry name" value="ABC_transporter-like_ATP-bd"/>
</dbReference>
<dbReference type="InterPro" id="IPR050086">
    <property type="entry name" value="MetN_ABC_transporter-like"/>
</dbReference>
<dbReference type="InterPro" id="IPR003593">
    <property type="entry name" value="AAA+_ATPase"/>
</dbReference>
<evidence type="ECO:0000256" key="3">
    <source>
        <dbReference type="ARBA" id="ARBA00022475"/>
    </source>
</evidence>
<proteinExistence type="inferred from homology"/>
<organism evidence="9 10">
    <name type="scientific">Rhodomicrobium vannielii (strain ATCC 17100 / DSM 162 / LMG 4299 / NCIMB 10020 / ATH 3.1.1)</name>
    <dbReference type="NCBI Taxonomy" id="648757"/>
    <lineage>
        <taxon>Bacteria</taxon>
        <taxon>Pseudomonadati</taxon>
        <taxon>Pseudomonadota</taxon>
        <taxon>Alphaproteobacteria</taxon>
        <taxon>Hyphomicrobiales</taxon>
        <taxon>Hyphomicrobiaceae</taxon>
        <taxon>Rhodomicrobium</taxon>
    </lineage>
</organism>
<evidence type="ECO:0000313" key="10">
    <source>
        <dbReference type="Proteomes" id="UP000001399"/>
    </source>
</evidence>
<dbReference type="Proteomes" id="UP000001399">
    <property type="component" value="Chromosome"/>
</dbReference>
<dbReference type="KEGG" id="rva:Rvan_0521"/>
<keyword evidence="7" id="KW-0472">Membrane</keyword>
<dbReference type="PANTHER" id="PTHR43166">
    <property type="entry name" value="AMINO ACID IMPORT ATP-BINDING PROTEIN"/>
    <property type="match status" value="1"/>
</dbReference>
<evidence type="ECO:0000256" key="7">
    <source>
        <dbReference type="ARBA" id="ARBA00023136"/>
    </source>
</evidence>
<dbReference type="InterPro" id="IPR027417">
    <property type="entry name" value="P-loop_NTPase"/>
</dbReference>
<dbReference type="InterPro" id="IPR017871">
    <property type="entry name" value="ABC_transporter-like_CS"/>
</dbReference>
<keyword evidence="4" id="KW-0547">Nucleotide-binding</keyword>
<dbReference type="PANTHER" id="PTHR43166:SF6">
    <property type="entry name" value="PHOSPHONATES IMPORT ATP-BINDING PROTEIN PHNC"/>
    <property type="match status" value="1"/>
</dbReference>
<keyword evidence="2" id="KW-0813">Transport</keyword>
<feature type="domain" description="ABC transporter" evidence="8">
    <location>
        <begin position="16"/>
        <end position="256"/>
    </location>
</feature>
<evidence type="ECO:0000256" key="2">
    <source>
        <dbReference type="ARBA" id="ARBA00022448"/>
    </source>
</evidence>
<dbReference type="Pfam" id="PF00005">
    <property type="entry name" value="ABC_tran"/>
    <property type="match status" value="1"/>
</dbReference>
<sequence>MTASVRRIGEEQKLAIVVEQLTLRRGKVEVLRDLSLSFRECSVTAVVGPSGVGKTTLVSAINGLLLPEKGRIAVSGIGALDNPAALKAARHRIATIFQDHALIGRLSAIDNVLLGLADMRHPLSPLPWPGELRLRAAEALEQVGLLDKAAVRADQLSGGERQRVGIARALIRKPVILLGDEPFASVDPVLAQRLAENFKSLITKHGITVILVLHQLQMARALADRIVGLSGGRIAFDGPAAEFDADAEARIFSPAQKAGSRAFQPQEEM</sequence>
<evidence type="ECO:0000256" key="4">
    <source>
        <dbReference type="ARBA" id="ARBA00022741"/>
    </source>
</evidence>
<dbReference type="eggNOG" id="COG3638">
    <property type="taxonomic scope" value="Bacteria"/>
</dbReference>
<dbReference type="GO" id="GO:0016887">
    <property type="term" value="F:ATP hydrolysis activity"/>
    <property type="evidence" value="ECO:0007669"/>
    <property type="project" value="InterPro"/>
</dbReference>
<dbReference type="HOGENOM" id="CLU_000604_1_22_5"/>
<keyword evidence="6" id="KW-1278">Translocase</keyword>
<dbReference type="SUPFAM" id="SSF52540">
    <property type="entry name" value="P-loop containing nucleoside triphosphate hydrolases"/>
    <property type="match status" value="1"/>
</dbReference>
<dbReference type="Gene3D" id="3.40.50.300">
    <property type="entry name" value="P-loop containing nucleotide triphosphate hydrolases"/>
    <property type="match status" value="1"/>
</dbReference>
<dbReference type="GO" id="GO:0005524">
    <property type="term" value="F:ATP binding"/>
    <property type="evidence" value="ECO:0007669"/>
    <property type="project" value="UniProtKB-KW"/>
</dbReference>
<dbReference type="OrthoDB" id="9802264at2"/>